<dbReference type="AlphaFoldDB" id="A0A6V7ULQ9"/>
<dbReference type="Pfam" id="PF01391">
    <property type="entry name" value="Collagen"/>
    <property type="match status" value="2"/>
</dbReference>
<evidence type="ECO:0000313" key="5">
    <source>
        <dbReference type="EMBL" id="CAD2161090.1"/>
    </source>
</evidence>
<keyword evidence="3" id="KW-0812">Transmembrane</keyword>
<dbReference type="EMBL" id="CAJEWN010000083">
    <property type="protein sequence ID" value="CAD2161090.1"/>
    <property type="molecule type" value="Genomic_DNA"/>
</dbReference>
<feature type="compositionally biased region" description="Pro residues" evidence="2">
    <location>
        <begin position="250"/>
        <end position="261"/>
    </location>
</feature>
<evidence type="ECO:0000313" key="6">
    <source>
        <dbReference type="Proteomes" id="UP000580250"/>
    </source>
</evidence>
<dbReference type="GO" id="GO:0042302">
    <property type="term" value="F:structural constituent of cuticle"/>
    <property type="evidence" value="ECO:0007669"/>
    <property type="project" value="InterPro"/>
</dbReference>
<dbReference type="OrthoDB" id="5866420at2759"/>
<feature type="compositionally biased region" description="Polar residues" evidence="2">
    <location>
        <begin position="147"/>
        <end position="166"/>
    </location>
</feature>
<feature type="compositionally biased region" description="Pro residues" evidence="2">
    <location>
        <begin position="350"/>
        <end position="359"/>
    </location>
</feature>
<sequence>MAQKLGENMVSEDKNPLKEERQSLRPVALIATCCATVAISSCLIMFPLILHYIQTLEAGVQLDLDFCKSRARDMWREMFEIKTNGRSEAASRLANLVMHRRQIEKRDTIAEFWARRLHDMQFRDDPVDSSGTIGVGSSNVRRAVNGGNESQIKATTDNNVQSTTVESFKKLEDGYEEQPAEEKPRHKPLSMARDHPQTYAQNDYNRGSPKDEFVETPSTGCCTCQRGPPGRPGPPGRDGLRGLDGEPGQIGPPGPPAPPGPDQSQLFPPQCPCEAPPGEPGPKGPPGADGPAGPPGEPGEDGKPGDQGPRGPPGLAGQPGQPGRPGPPGEPGQYRTEIGPPGRLGANGRPGPPGPPGAPGKPGNDGLPGKPGPPGPPGSPGVPGSSGKIGSNGRPGAPGAPGSCDHCPPARLAPGY</sequence>
<evidence type="ECO:0000259" key="4">
    <source>
        <dbReference type="SMART" id="SM01088"/>
    </source>
</evidence>
<proteinExistence type="predicted"/>
<feature type="region of interest" description="Disordered" evidence="2">
    <location>
        <begin position="128"/>
        <end position="416"/>
    </location>
</feature>
<dbReference type="InterPro" id="IPR008160">
    <property type="entry name" value="Collagen"/>
</dbReference>
<feature type="compositionally biased region" description="Polar residues" evidence="2">
    <location>
        <begin position="129"/>
        <end position="140"/>
    </location>
</feature>
<feature type="transmembrane region" description="Helical" evidence="3">
    <location>
        <begin position="27"/>
        <end position="53"/>
    </location>
</feature>
<dbReference type="Pfam" id="PF01484">
    <property type="entry name" value="Col_cuticle_N"/>
    <property type="match status" value="1"/>
</dbReference>
<keyword evidence="3" id="KW-0472">Membrane</keyword>
<evidence type="ECO:0000256" key="2">
    <source>
        <dbReference type="SAM" id="MobiDB-lite"/>
    </source>
</evidence>
<comment type="caution">
    <text evidence="5">The sequence shown here is derived from an EMBL/GenBank/DDBJ whole genome shotgun (WGS) entry which is preliminary data.</text>
</comment>
<protein>
    <recommendedName>
        <fullName evidence="4">Nematode cuticle collagen N-terminal domain-containing protein</fullName>
    </recommendedName>
</protein>
<keyword evidence="3" id="KW-1133">Transmembrane helix</keyword>
<feature type="compositionally biased region" description="Low complexity" evidence="2">
    <location>
        <begin position="339"/>
        <end position="349"/>
    </location>
</feature>
<feature type="compositionally biased region" description="Low complexity" evidence="2">
    <location>
        <begin position="382"/>
        <end position="391"/>
    </location>
</feature>
<evidence type="ECO:0000256" key="3">
    <source>
        <dbReference type="SAM" id="Phobius"/>
    </source>
</evidence>
<accession>A0A6V7ULQ9</accession>
<dbReference type="Proteomes" id="UP000580250">
    <property type="component" value="Unassembled WGS sequence"/>
</dbReference>
<dbReference type="PANTHER" id="PTHR24637">
    <property type="entry name" value="COLLAGEN"/>
    <property type="match status" value="1"/>
</dbReference>
<dbReference type="PANTHER" id="PTHR24637:SF390">
    <property type="entry name" value="CUTICLE COLLAGEN 14"/>
    <property type="match status" value="1"/>
</dbReference>
<organism evidence="5 6">
    <name type="scientific">Meloidogyne enterolobii</name>
    <name type="common">Root-knot nematode worm</name>
    <name type="synonym">Meloidogyne mayaguensis</name>
    <dbReference type="NCBI Taxonomy" id="390850"/>
    <lineage>
        <taxon>Eukaryota</taxon>
        <taxon>Metazoa</taxon>
        <taxon>Ecdysozoa</taxon>
        <taxon>Nematoda</taxon>
        <taxon>Chromadorea</taxon>
        <taxon>Rhabditida</taxon>
        <taxon>Tylenchina</taxon>
        <taxon>Tylenchomorpha</taxon>
        <taxon>Tylenchoidea</taxon>
        <taxon>Meloidogynidae</taxon>
        <taxon>Meloidogyninae</taxon>
        <taxon>Meloidogyne</taxon>
    </lineage>
</organism>
<feature type="compositionally biased region" description="Low complexity" evidence="2">
    <location>
        <begin position="306"/>
        <end position="321"/>
    </location>
</feature>
<gene>
    <name evidence="5" type="ORF">MENT_LOCUS14625</name>
</gene>
<keyword evidence="1" id="KW-0677">Repeat</keyword>
<feature type="compositionally biased region" description="Pro residues" evidence="2">
    <location>
        <begin position="370"/>
        <end position="380"/>
    </location>
</feature>
<dbReference type="InterPro" id="IPR002486">
    <property type="entry name" value="Col_cuticle_N"/>
</dbReference>
<dbReference type="SMART" id="SM01088">
    <property type="entry name" value="Col_cuticle_N"/>
    <property type="match status" value="1"/>
</dbReference>
<feature type="domain" description="Nematode cuticle collagen N-terminal" evidence="4">
    <location>
        <begin position="26"/>
        <end position="78"/>
    </location>
</feature>
<evidence type="ECO:0000256" key="1">
    <source>
        <dbReference type="ARBA" id="ARBA00022737"/>
    </source>
</evidence>
<feature type="compositionally biased region" description="Pro residues" evidence="2">
    <location>
        <begin position="269"/>
        <end position="285"/>
    </location>
</feature>
<name>A0A6V7ULQ9_MELEN</name>
<reference evidence="5 6" key="1">
    <citation type="submission" date="2020-08" db="EMBL/GenBank/DDBJ databases">
        <authorList>
            <person name="Koutsovoulos G."/>
            <person name="Danchin GJ E."/>
        </authorList>
    </citation>
    <scope>NUCLEOTIDE SEQUENCE [LARGE SCALE GENOMIC DNA]</scope>
</reference>